<name>A0A1S4BT26_TOBAC</name>
<organism evidence="1">
    <name type="scientific">Nicotiana tabacum</name>
    <name type="common">Common tobacco</name>
    <dbReference type="NCBI Taxonomy" id="4097"/>
    <lineage>
        <taxon>Eukaryota</taxon>
        <taxon>Viridiplantae</taxon>
        <taxon>Streptophyta</taxon>
        <taxon>Embryophyta</taxon>
        <taxon>Tracheophyta</taxon>
        <taxon>Spermatophyta</taxon>
        <taxon>Magnoliopsida</taxon>
        <taxon>eudicotyledons</taxon>
        <taxon>Gunneridae</taxon>
        <taxon>Pentapetalae</taxon>
        <taxon>asterids</taxon>
        <taxon>lamiids</taxon>
        <taxon>Solanales</taxon>
        <taxon>Solanaceae</taxon>
        <taxon>Nicotianoideae</taxon>
        <taxon>Nicotianeae</taxon>
        <taxon>Nicotiana</taxon>
    </lineage>
</organism>
<protein>
    <submittedName>
        <fullName evidence="1">Uncharacterized protein isoform X2</fullName>
    </submittedName>
</protein>
<evidence type="ECO:0000313" key="1">
    <source>
        <dbReference type="RefSeq" id="XP_016492041.1"/>
    </source>
</evidence>
<dbReference type="AlphaFoldDB" id="A0A1S4BT26"/>
<dbReference type="OrthoDB" id="1901675at2759"/>
<proteinExistence type="predicted"/>
<reference evidence="1" key="1">
    <citation type="submission" date="2025-08" db="UniProtKB">
        <authorList>
            <consortium name="RefSeq"/>
        </authorList>
    </citation>
    <scope>IDENTIFICATION</scope>
</reference>
<accession>A0A1S4BT26</accession>
<gene>
    <name evidence="1" type="primary">LOC107811592</name>
</gene>
<sequence length="88" mass="9772">MSSEFAPCQSLPDVIKGKKKQERTLGQSYIANVAVRVGKCWRESSEDMKLPEVCLNRTMSDGALLQHQHQITASVEGPYGQSAEPKYC</sequence>
<dbReference type="RefSeq" id="XP_016492041.1">
    <property type="nucleotide sequence ID" value="XM_016636555.1"/>
</dbReference>